<feature type="transmembrane region" description="Helical" evidence="7">
    <location>
        <begin position="115"/>
        <end position="135"/>
    </location>
</feature>
<evidence type="ECO:0000256" key="6">
    <source>
        <dbReference type="ARBA" id="ARBA00023136"/>
    </source>
</evidence>
<accession>I2F2I1</accession>
<evidence type="ECO:0000256" key="3">
    <source>
        <dbReference type="ARBA" id="ARBA00022475"/>
    </source>
</evidence>
<evidence type="ECO:0000256" key="2">
    <source>
        <dbReference type="ARBA" id="ARBA00022448"/>
    </source>
</evidence>
<dbReference type="RefSeq" id="WP_006492003.1">
    <property type="nucleotide sequence ID" value="NC_017934.1"/>
</dbReference>
<dbReference type="InterPro" id="IPR000515">
    <property type="entry name" value="MetI-like"/>
</dbReference>
<feature type="transmembrane region" description="Helical" evidence="7">
    <location>
        <begin position="82"/>
        <end position="103"/>
    </location>
</feature>
<dbReference type="KEGG" id="mpg:Theba_0406"/>
<feature type="domain" description="ABC transmembrane type-1" evidence="8">
    <location>
        <begin position="78"/>
        <end position="305"/>
    </location>
</feature>
<evidence type="ECO:0000256" key="1">
    <source>
        <dbReference type="ARBA" id="ARBA00004651"/>
    </source>
</evidence>
<protein>
    <submittedName>
        <fullName evidence="9">Permease component of ABC-type sugar transporter</fullName>
    </submittedName>
</protein>
<keyword evidence="4 7" id="KW-0812">Transmembrane</keyword>
<keyword evidence="10" id="KW-1185">Reference proteome</keyword>
<comment type="subcellular location">
    <subcellularLocation>
        <location evidence="1 7">Cell membrane</location>
        <topology evidence="1 7">Multi-pass membrane protein</topology>
    </subcellularLocation>
</comment>
<proteinExistence type="inferred from homology"/>
<dbReference type="PANTHER" id="PTHR30193">
    <property type="entry name" value="ABC TRANSPORTER PERMEASE PROTEIN"/>
    <property type="match status" value="1"/>
</dbReference>
<keyword evidence="9" id="KW-0762">Sugar transport</keyword>
<dbReference type="GO" id="GO:0055085">
    <property type="term" value="P:transmembrane transport"/>
    <property type="evidence" value="ECO:0007669"/>
    <property type="project" value="InterPro"/>
</dbReference>
<dbReference type="AlphaFoldDB" id="I2F2I1"/>
<keyword evidence="5 7" id="KW-1133">Transmembrane helix</keyword>
<comment type="similarity">
    <text evidence="7">Belongs to the binding-protein-dependent transport system permease family.</text>
</comment>
<dbReference type="EMBL" id="CP003532">
    <property type="protein sequence ID" value="AFK06134.1"/>
    <property type="molecule type" value="Genomic_DNA"/>
</dbReference>
<dbReference type="PANTHER" id="PTHR30193:SF42">
    <property type="entry name" value="ABC TRANSPORTER PERMEASE PROTEIN"/>
    <property type="match status" value="1"/>
</dbReference>
<sequence length="314" mass="35598" precursor="true">MGVFHIKRKTKRGIISFLILSPTFAAIGVFVYFFIGWTGRTSVSNWNSFARLLKGEFEFVGLRNYFRLFEDPRFQTDLWNTLYFTLFFILGCLLLGIVLAVLIDRNLKGSGIFRNIYLFPMALSFVVTGAVWRWIFAPGILPSNPQGMNLLFSLVGLDFLQWRWFTSTESFLNFNFALIPVIIAAVWQMSGYTMAMYLAGLRGISQDLVEAAEVDGATGWQIFWKIKFPILRPITLSAMIILGHISLKIFDLVYAMTGSGPNNVTDVPAIYMFETTFRANKYATGSAIAIIMLLMVAVVIIPYLASAFRKEKRI</sequence>
<dbReference type="InterPro" id="IPR051393">
    <property type="entry name" value="ABC_transporter_permease"/>
</dbReference>
<organism evidence="9 10">
    <name type="scientific">Mesotoga prima MesG1.Ag.4.2</name>
    <dbReference type="NCBI Taxonomy" id="660470"/>
    <lineage>
        <taxon>Bacteria</taxon>
        <taxon>Thermotogati</taxon>
        <taxon>Thermotogota</taxon>
        <taxon>Thermotogae</taxon>
        <taxon>Kosmotogales</taxon>
        <taxon>Kosmotogaceae</taxon>
        <taxon>Mesotoga</taxon>
    </lineage>
</organism>
<dbReference type="GeneID" id="87106259"/>
<keyword evidence="3" id="KW-1003">Cell membrane</keyword>
<dbReference type="Gene3D" id="1.10.3720.10">
    <property type="entry name" value="MetI-like"/>
    <property type="match status" value="1"/>
</dbReference>
<dbReference type="PROSITE" id="PS50928">
    <property type="entry name" value="ABC_TM1"/>
    <property type="match status" value="1"/>
</dbReference>
<evidence type="ECO:0000256" key="7">
    <source>
        <dbReference type="RuleBase" id="RU363032"/>
    </source>
</evidence>
<evidence type="ECO:0000256" key="4">
    <source>
        <dbReference type="ARBA" id="ARBA00022692"/>
    </source>
</evidence>
<dbReference type="eggNOG" id="COG1175">
    <property type="taxonomic scope" value="Bacteria"/>
</dbReference>
<feature type="transmembrane region" description="Helical" evidence="7">
    <location>
        <begin position="282"/>
        <end position="305"/>
    </location>
</feature>
<dbReference type="HOGENOM" id="CLU_016047_0_0_0"/>
<keyword evidence="2 7" id="KW-0813">Transport</keyword>
<dbReference type="Pfam" id="PF00528">
    <property type="entry name" value="BPD_transp_1"/>
    <property type="match status" value="1"/>
</dbReference>
<evidence type="ECO:0000313" key="9">
    <source>
        <dbReference type="EMBL" id="AFK06134.1"/>
    </source>
</evidence>
<dbReference type="STRING" id="660470.Theba_0406"/>
<dbReference type="CDD" id="cd06261">
    <property type="entry name" value="TM_PBP2"/>
    <property type="match status" value="1"/>
</dbReference>
<reference evidence="9 10" key="1">
    <citation type="journal article" date="2012" name="Genome Biol. Evol.">
        <title>Genome Sequence of the Mesophilic Thermotogales Bacterium Mesotoga prima MesG1.Ag.4.2 Reveals the Largest Thermotogales Genome To Date.</title>
        <authorList>
            <person name="Zhaxybayeva O."/>
            <person name="Swithers K.S."/>
            <person name="Foght J."/>
            <person name="Green A.G."/>
            <person name="Bruce D."/>
            <person name="Detter C."/>
            <person name="Han S."/>
            <person name="Teshima H."/>
            <person name="Han J."/>
            <person name="Woyke T."/>
            <person name="Pitluck S."/>
            <person name="Nolan M."/>
            <person name="Ivanova N."/>
            <person name="Pati A."/>
            <person name="Land M.L."/>
            <person name="Dlutek M."/>
            <person name="Doolittle W.F."/>
            <person name="Noll K.M."/>
            <person name="Nesbo C.L."/>
        </authorList>
    </citation>
    <scope>NUCLEOTIDE SEQUENCE [LARGE SCALE GENOMIC DNA]</scope>
    <source>
        <strain evidence="10">mesG1.Ag.4.2</strain>
    </source>
</reference>
<evidence type="ECO:0000256" key="5">
    <source>
        <dbReference type="ARBA" id="ARBA00022989"/>
    </source>
</evidence>
<evidence type="ECO:0000259" key="8">
    <source>
        <dbReference type="PROSITE" id="PS50928"/>
    </source>
</evidence>
<dbReference type="GO" id="GO:0005886">
    <property type="term" value="C:plasma membrane"/>
    <property type="evidence" value="ECO:0007669"/>
    <property type="project" value="UniProtKB-SubCell"/>
</dbReference>
<keyword evidence="6 7" id="KW-0472">Membrane</keyword>
<gene>
    <name evidence="9" type="ORF">Theba_0406</name>
</gene>
<dbReference type="SUPFAM" id="SSF161098">
    <property type="entry name" value="MetI-like"/>
    <property type="match status" value="1"/>
</dbReference>
<name>I2F2I1_9BACT</name>
<dbReference type="Proteomes" id="UP000002881">
    <property type="component" value="Chromosome"/>
</dbReference>
<dbReference type="InterPro" id="IPR035906">
    <property type="entry name" value="MetI-like_sf"/>
</dbReference>
<evidence type="ECO:0000313" key="10">
    <source>
        <dbReference type="Proteomes" id="UP000002881"/>
    </source>
</evidence>
<feature type="transmembrane region" description="Helical" evidence="7">
    <location>
        <begin position="12"/>
        <end position="35"/>
    </location>
</feature>